<organism evidence="2 3">
    <name type="scientific">Pelomonas candidula</name>
    <dbReference type="NCBI Taxonomy" id="3299025"/>
    <lineage>
        <taxon>Bacteria</taxon>
        <taxon>Pseudomonadati</taxon>
        <taxon>Pseudomonadota</taxon>
        <taxon>Betaproteobacteria</taxon>
        <taxon>Burkholderiales</taxon>
        <taxon>Sphaerotilaceae</taxon>
        <taxon>Roseateles</taxon>
    </lineage>
</organism>
<protein>
    <submittedName>
        <fullName evidence="2">Uncharacterized protein</fullName>
    </submittedName>
</protein>
<feature type="chain" id="PRO_5045341074" evidence="1">
    <location>
        <begin position="22"/>
        <end position="259"/>
    </location>
</feature>
<accession>A0ABW7H760</accession>
<proteinExistence type="predicted"/>
<sequence length="259" mass="28076">MAWLRSGVLAMLGVLGLSVHADVTLPPCPKAFLSPGGQWRLVVVPGGSGTFERCRRDEIQLGDGRPRSWSRARGTLEHLDQGRWQSAWQAWLTDESPSDAVVSDDGRVATFSRNRSEDALLVLYDREGHEARKLALTDFLPKPYVYVLPRSVSSIHWGGAHAFSADGEQLILQVMIPTADVEALTPANPPKYVGLALDARTGSVLPRQSAAWAEAQRVASRVLAMRCAEKREEDEVYLGAGGLDALGVCGPTSSPHIAQ</sequence>
<dbReference type="Proteomes" id="UP001606134">
    <property type="component" value="Unassembled WGS sequence"/>
</dbReference>
<feature type="signal peptide" evidence="1">
    <location>
        <begin position="1"/>
        <end position="21"/>
    </location>
</feature>
<reference evidence="2 3" key="1">
    <citation type="submission" date="2024-08" db="EMBL/GenBank/DDBJ databases">
        <authorList>
            <person name="Lu H."/>
        </authorList>
    </citation>
    <scope>NUCLEOTIDE SEQUENCE [LARGE SCALE GENOMIC DNA]</scope>
    <source>
        <strain evidence="2 3">BYS78W</strain>
    </source>
</reference>
<keyword evidence="3" id="KW-1185">Reference proteome</keyword>
<gene>
    <name evidence="2" type="ORF">ACG04R_02495</name>
</gene>
<name>A0ABW7H760_9BURK</name>
<evidence type="ECO:0000256" key="1">
    <source>
        <dbReference type="SAM" id="SignalP"/>
    </source>
</evidence>
<dbReference type="RefSeq" id="WP_394406205.1">
    <property type="nucleotide sequence ID" value="NZ_JBIGIC010000001.1"/>
</dbReference>
<evidence type="ECO:0000313" key="3">
    <source>
        <dbReference type="Proteomes" id="UP001606134"/>
    </source>
</evidence>
<comment type="caution">
    <text evidence="2">The sequence shown here is derived from an EMBL/GenBank/DDBJ whole genome shotgun (WGS) entry which is preliminary data.</text>
</comment>
<keyword evidence="1" id="KW-0732">Signal</keyword>
<evidence type="ECO:0000313" key="2">
    <source>
        <dbReference type="EMBL" id="MFG6485523.1"/>
    </source>
</evidence>
<dbReference type="EMBL" id="JBIGIC010000001">
    <property type="protein sequence ID" value="MFG6485523.1"/>
    <property type="molecule type" value="Genomic_DNA"/>
</dbReference>